<evidence type="ECO:0000259" key="2">
    <source>
        <dbReference type="Pfam" id="PF00135"/>
    </source>
</evidence>
<name>A0A5E4A4D6_MARMO</name>
<proteinExistence type="inferred from homology"/>
<dbReference type="PROSITE" id="PS00941">
    <property type="entry name" value="CARBOXYLESTERASE_B_2"/>
    <property type="match status" value="1"/>
</dbReference>
<feature type="domain" description="Carboxylesterase type B" evidence="2">
    <location>
        <begin position="31"/>
        <end position="142"/>
    </location>
</feature>
<dbReference type="InterPro" id="IPR019819">
    <property type="entry name" value="Carboxylesterase_B_CS"/>
</dbReference>
<dbReference type="InterPro" id="IPR050309">
    <property type="entry name" value="Type-B_Carboxylest/Lipase"/>
</dbReference>
<comment type="caution">
    <text evidence="3">The sequence shown here is derived from an EMBL/GenBank/DDBJ whole genome shotgun (WGS) entry which is preliminary data.</text>
</comment>
<dbReference type="InterPro" id="IPR002018">
    <property type="entry name" value="CarbesteraseB"/>
</dbReference>
<comment type="similarity">
    <text evidence="1">Belongs to the type-B carboxylesterase/lipase family.</text>
</comment>
<dbReference type="EMBL" id="CABDUW010000014">
    <property type="protein sequence ID" value="VTJ52100.1"/>
    <property type="molecule type" value="Genomic_DNA"/>
</dbReference>
<sequence length="214" mass="23711">MWPTPPGTHFWPFPSNVLICSPCPAGHPSSPPVVDTVHGKVLGKYVSLEGSAQPVAVFLGVPFAKPPLGPLRFAPPQPAEPWRSVKNTTSYPPMCSQDAVGGQVLSELFTNRKENIPFRFSEDCLYLNIYTPADLTKKSRLPHATYAHFHCPLREADAHESAFPQQRKGQGWGRLPGEGWRVGRTRWKTSHTWGNGRASALIQSPRTPWHGSEE</sequence>
<reference evidence="3" key="1">
    <citation type="submission" date="2019-04" db="EMBL/GenBank/DDBJ databases">
        <authorList>
            <person name="Alioto T."/>
            <person name="Alioto T."/>
        </authorList>
    </citation>
    <scope>NUCLEOTIDE SEQUENCE [LARGE SCALE GENOMIC DNA]</scope>
</reference>
<evidence type="ECO:0000313" key="4">
    <source>
        <dbReference type="Proteomes" id="UP000335636"/>
    </source>
</evidence>
<evidence type="ECO:0000256" key="1">
    <source>
        <dbReference type="ARBA" id="ARBA00005964"/>
    </source>
</evidence>
<dbReference type="Gene3D" id="3.40.50.1820">
    <property type="entry name" value="alpha/beta hydrolase"/>
    <property type="match status" value="1"/>
</dbReference>
<dbReference type="InterPro" id="IPR029058">
    <property type="entry name" value="AB_hydrolase_fold"/>
</dbReference>
<dbReference type="SUPFAM" id="SSF53474">
    <property type="entry name" value="alpha/beta-Hydrolases"/>
    <property type="match status" value="1"/>
</dbReference>
<gene>
    <name evidence="3" type="ORF">MONAX_5E018574</name>
</gene>
<dbReference type="PANTHER" id="PTHR11559">
    <property type="entry name" value="CARBOXYLESTERASE"/>
    <property type="match status" value="1"/>
</dbReference>
<accession>A0A5E4A4D6</accession>
<organism evidence="3 4">
    <name type="scientific">Marmota monax</name>
    <name type="common">Woodchuck</name>
    <dbReference type="NCBI Taxonomy" id="9995"/>
    <lineage>
        <taxon>Eukaryota</taxon>
        <taxon>Metazoa</taxon>
        <taxon>Chordata</taxon>
        <taxon>Craniata</taxon>
        <taxon>Vertebrata</taxon>
        <taxon>Euteleostomi</taxon>
        <taxon>Mammalia</taxon>
        <taxon>Eutheria</taxon>
        <taxon>Euarchontoglires</taxon>
        <taxon>Glires</taxon>
        <taxon>Rodentia</taxon>
        <taxon>Sciuromorpha</taxon>
        <taxon>Sciuridae</taxon>
        <taxon>Xerinae</taxon>
        <taxon>Marmotini</taxon>
        <taxon>Marmota</taxon>
    </lineage>
</organism>
<keyword evidence="4" id="KW-1185">Reference proteome</keyword>
<dbReference type="Proteomes" id="UP000335636">
    <property type="component" value="Unassembled WGS sequence"/>
</dbReference>
<protein>
    <recommendedName>
        <fullName evidence="2">Carboxylesterase type B domain-containing protein</fullName>
    </recommendedName>
</protein>
<dbReference type="AlphaFoldDB" id="A0A5E4A4D6"/>
<evidence type="ECO:0000313" key="3">
    <source>
        <dbReference type="EMBL" id="VTJ52100.1"/>
    </source>
</evidence>
<dbReference type="Pfam" id="PF00135">
    <property type="entry name" value="COesterase"/>
    <property type="match status" value="1"/>
</dbReference>